<evidence type="ECO:0000256" key="8">
    <source>
        <dbReference type="SAM" id="MobiDB-lite"/>
    </source>
</evidence>
<feature type="region of interest" description="Disordered" evidence="8">
    <location>
        <begin position="1070"/>
        <end position="1090"/>
    </location>
</feature>
<keyword evidence="9" id="KW-1133">Transmembrane helix</keyword>
<protein>
    <submittedName>
        <fullName evidence="12">Uncharacterized protein</fullName>
    </submittedName>
</protein>
<keyword evidence="13" id="KW-1185">Reference proteome</keyword>
<dbReference type="GO" id="GO:0003677">
    <property type="term" value="F:DNA binding"/>
    <property type="evidence" value="ECO:0007669"/>
    <property type="project" value="UniProtKB-KW"/>
</dbReference>
<dbReference type="EMBL" id="VCAU01000100">
    <property type="protein sequence ID" value="KAF9885222.1"/>
    <property type="molecule type" value="Genomic_DNA"/>
</dbReference>
<keyword evidence="4" id="KW-0238">DNA-binding</keyword>
<evidence type="ECO:0000259" key="11">
    <source>
        <dbReference type="PROSITE" id="PS50157"/>
    </source>
</evidence>
<feature type="domain" description="C2H2-type" evidence="11">
    <location>
        <begin position="532"/>
        <end position="559"/>
    </location>
</feature>
<sequence>MSTSSVLPSLRTVSWLNWPHMTVVLAGIASIALAARLALRVYRIHFHPLKSFKGPRDACISEQWLYKTTKDGTAEQVFEALHAKYNTKALRIGPNELHITDIELYKVIYNQTKPFLKHAPFYDGFNTPHTVFAELDPGLHKERRRMLSPFFSKVGVYRLEPLIYEKISLLSSKINRLCGSNKIDIYNGFRLLTTEIITQFAFAKSANLIEEKTDGLESWFLDAFDVGSQSVVDTQYSAFLRQLVTILPAGVVGMLNPPLRSILDLQKYAQSCMYHWQKLSTESSYPVIFDSLQSISDEAKIAEAMDILIAGADTTASTLTTGFYHIISSPRCKERLVQAIDQVMPENGTFIPLQSLEKVEYLTACVKESMRLGMAVPGRLPRVVPAGDPFVVEGKVVPPGTIVSISAYTMHNSEDAWGSDAREFNPDRWSGPASKGLEQCVAAAEITLVFAYIFRNYELSFPPEHVSPKALDRFTLQYEKPGLPVVFTPRLAYLNELSSPPRRYRCSVCPASFQRREHFDRHFHRHSKIKDFTCDVCHKRFARRDTLQRHSTIHGQEPTQVLRTLPRAPRACVSCVKSKQRCSGSLPCTRCNRKNRPCQFAKSSAQAASGGEDAALLDALEQGTSSSQLNQSLTSYDASSTGEIHYDSGGPDKTNLAGEPCADLVFPSQPRPSIPESDATSIFESFLLWPLDDAFEEHDMGVAEPSTFEPMAGTGDQPAMNMPSGAETTRTLTPSTQEVAGRASSGLMILSSAQLDNQITELPLTEEDRDILISDDYGHVPKPSAVTYEQICALHAEVRHASPDVILPRLYSLDILHICTQLYFEHFHRRFPILHQHTFEAKSESWLLYLAVAAVGSQYSRLSIRAKIFSDLVKIIRVALLRKLNSALSLQNNLGLAQATLLFNLALLFGGTREGIMHLQYQRNVLVTMCRPLLVPNVLFAKSYMLSAASVLITDWTRWIALESWKRVVYFTWLIECLHVILFDLPALITVGDMHLSMPCNDELWQLATFQGWQRTRAHHREQEECPSVLSLLQTQDLHSGHIQPLSDSALWMSVFSIYVAERHAYPPRPFLPQRHPSSSTRLATYQGPTKDSSVDDILARFQQSIPPPHRHTSPIQPIVLKFTLLLRLLRFIPYRLMYVSAGWMAQPEDAQLASHHITQLLHTNPKEARQSLIHAAQLFRLIRLQHHLDPFDSFLLLMAVLYIWNYDKFVILAAPPPPPPASDGKAGDVFRIDQSLPVDSQERWIAGTFEACRLHISGVGVLDGRDSPSRILRESMRILDQDGSWSRQAKAIRFALHQMSVGGVPTFAEPG</sequence>
<dbReference type="InterPro" id="IPR001128">
    <property type="entry name" value="Cyt_P450"/>
</dbReference>
<gene>
    <name evidence="12" type="ORF">FE257_000582</name>
</gene>
<dbReference type="GO" id="GO:0006351">
    <property type="term" value="P:DNA-templated transcription"/>
    <property type="evidence" value="ECO:0007669"/>
    <property type="project" value="InterPro"/>
</dbReference>
<dbReference type="InterPro" id="IPR001138">
    <property type="entry name" value="Zn2Cys6_DnaBD"/>
</dbReference>
<proteinExistence type="predicted"/>
<name>A0AAD4GQ73_ASPNN</name>
<evidence type="ECO:0000313" key="12">
    <source>
        <dbReference type="EMBL" id="KAF9885222.1"/>
    </source>
</evidence>
<dbReference type="Gene3D" id="3.30.160.60">
    <property type="entry name" value="Classic Zinc Finger"/>
    <property type="match status" value="1"/>
</dbReference>
<keyword evidence="5" id="KW-0804">Transcription</keyword>
<dbReference type="Pfam" id="PF00067">
    <property type="entry name" value="p450"/>
    <property type="match status" value="1"/>
</dbReference>
<feature type="transmembrane region" description="Helical" evidence="9">
    <location>
        <begin position="20"/>
        <end position="39"/>
    </location>
</feature>
<dbReference type="InterPro" id="IPR036236">
    <property type="entry name" value="Znf_C2H2_sf"/>
</dbReference>
<evidence type="ECO:0000256" key="2">
    <source>
        <dbReference type="ARBA" id="ARBA00022833"/>
    </source>
</evidence>
<dbReference type="GO" id="GO:0009893">
    <property type="term" value="P:positive regulation of metabolic process"/>
    <property type="evidence" value="ECO:0007669"/>
    <property type="project" value="UniProtKB-ARBA"/>
</dbReference>
<dbReference type="SUPFAM" id="SSF57701">
    <property type="entry name" value="Zn2/Cys6 DNA-binding domain"/>
    <property type="match status" value="1"/>
</dbReference>
<dbReference type="GO" id="GO:0020037">
    <property type="term" value="F:heme binding"/>
    <property type="evidence" value="ECO:0007669"/>
    <property type="project" value="InterPro"/>
</dbReference>
<reference evidence="12" key="1">
    <citation type="journal article" date="2019" name="Beilstein J. Org. Chem.">
        <title>Nanangenines: drimane sesquiterpenoids as the dominant metabolite cohort of a novel Australian fungus, Aspergillus nanangensis.</title>
        <authorList>
            <person name="Lacey H.J."/>
            <person name="Gilchrist C.L.M."/>
            <person name="Crombie A."/>
            <person name="Kalaitzis J.A."/>
            <person name="Vuong D."/>
            <person name="Rutledge P.J."/>
            <person name="Turner P."/>
            <person name="Pitt J.I."/>
            <person name="Lacey E."/>
            <person name="Chooi Y.H."/>
            <person name="Piggott A.M."/>
        </authorList>
    </citation>
    <scope>NUCLEOTIDE SEQUENCE</scope>
    <source>
        <strain evidence="12">MST-FP2251</strain>
    </source>
</reference>
<dbReference type="PROSITE" id="PS50157">
    <property type="entry name" value="ZINC_FINGER_C2H2_2"/>
    <property type="match status" value="2"/>
</dbReference>
<evidence type="ECO:0000256" key="6">
    <source>
        <dbReference type="ARBA" id="ARBA00023242"/>
    </source>
</evidence>
<dbReference type="PANTHER" id="PTHR47660">
    <property type="entry name" value="TRANSCRIPTION FACTOR WITH C2H2 AND ZN(2)-CYS(6) DNA BINDING DOMAIN (EUROFUNG)-RELATED-RELATED"/>
    <property type="match status" value="1"/>
</dbReference>
<dbReference type="SUPFAM" id="SSF57667">
    <property type="entry name" value="beta-beta-alpha zinc fingers"/>
    <property type="match status" value="1"/>
</dbReference>
<keyword evidence="9" id="KW-0812">Transmembrane</keyword>
<dbReference type="SMART" id="SM00066">
    <property type="entry name" value="GAL4"/>
    <property type="match status" value="1"/>
</dbReference>
<dbReference type="InterPro" id="IPR036396">
    <property type="entry name" value="Cyt_P450_sf"/>
</dbReference>
<evidence type="ECO:0000256" key="4">
    <source>
        <dbReference type="ARBA" id="ARBA00023125"/>
    </source>
</evidence>
<dbReference type="GO" id="GO:0000981">
    <property type="term" value="F:DNA-binding transcription factor activity, RNA polymerase II-specific"/>
    <property type="evidence" value="ECO:0007669"/>
    <property type="project" value="InterPro"/>
</dbReference>
<organism evidence="12 13">
    <name type="scientific">Aspergillus nanangensis</name>
    <dbReference type="NCBI Taxonomy" id="2582783"/>
    <lineage>
        <taxon>Eukaryota</taxon>
        <taxon>Fungi</taxon>
        <taxon>Dikarya</taxon>
        <taxon>Ascomycota</taxon>
        <taxon>Pezizomycotina</taxon>
        <taxon>Eurotiomycetes</taxon>
        <taxon>Eurotiomycetidae</taxon>
        <taxon>Eurotiales</taxon>
        <taxon>Aspergillaceae</taxon>
        <taxon>Aspergillus</taxon>
        <taxon>Aspergillus subgen. Circumdati</taxon>
    </lineage>
</organism>
<dbReference type="InterPro" id="IPR002401">
    <property type="entry name" value="Cyt_P450_E_grp-I"/>
</dbReference>
<reference evidence="12" key="2">
    <citation type="submission" date="2020-02" db="EMBL/GenBank/DDBJ databases">
        <authorList>
            <person name="Gilchrist C.L.M."/>
            <person name="Chooi Y.-H."/>
        </authorList>
    </citation>
    <scope>NUCLEOTIDE SEQUENCE</scope>
    <source>
        <strain evidence="12">MST-FP2251</strain>
    </source>
</reference>
<evidence type="ECO:0000259" key="10">
    <source>
        <dbReference type="PROSITE" id="PS50048"/>
    </source>
</evidence>
<keyword evidence="2" id="KW-0862">Zinc</keyword>
<dbReference type="GO" id="GO:0016705">
    <property type="term" value="F:oxidoreductase activity, acting on paired donors, with incorporation or reduction of molecular oxygen"/>
    <property type="evidence" value="ECO:0007669"/>
    <property type="project" value="InterPro"/>
</dbReference>
<dbReference type="PROSITE" id="PS00028">
    <property type="entry name" value="ZINC_FINGER_C2H2_1"/>
    <property type="match status" value="2"/>
</dbReference>
<dbReference type="Gene3D" id="4.10.240.10">
    <property type="entry name" value="Zn(2)-C6 fungal-type DNA-binding domain"/>
    <property type="match status" value="1"/>
</dbReference>
<dbReference type="PANTHER" id="PTHR47660:SF3">
    <property type="entry name" value="FINGER DOMAIN PROTEIN, PUTATIVE (AFU_ORTHOLOGUE AFUA_4G03310)-RELATED"/>
    <property type="match status" value="1"/>
</dbReference>
<dbReference type="InterPro" id="IPR013087">
    <property type="entry name" value="Znf_C2H2_type"/>
</dbReference>
<evidence type="ECO:0000256" key="5">
    <source>
        <dbReference type="ARBA" id="ARBA00023163"/>
    </source>
</evidence>
<feature type="compositionally biased region" description="Polar residues" evidence="8">
    <location>
        <begin position="1076"/>
        <end position="1090"/>
    </location>
</feature>
<dbReference type="Pfam" id="PF04082">
    <property type="entry name" value="Fungal_trans"/>
    <property type="match status" value="1"/>
</dbReference>
<dbReference type="CDD" id="cd00067">
    <property type="entry name" value="GAL4"/>
    <property type="match status" value="1"/>
</dbReference>
<evidence type="ECO:0000256" key="9">
    <source>
        <dbReference type="SAM" id="Phobius"/>
    </source>
</evidence>
<evidence type="ECO:0000256" key="3">
    <source>
        <dbReference type="ARBA" id="ARBA00023015"/>
    </source>
</evidence>
<keyword evidence="7" id="KW-0863">Zinc-finger</keyword>
<dbReference type="PROSITE" id="PS50048">
    <property type="entry name" value="ZN2_CY6_FUNGAL_2"/>
    <property type="match status" value="1"/>
</dbReference>
<keyword evidence="9" id="KW-0472">Membrane</keyword>
<dbReference type="Gene3D" id="1.10.630.10">
    <property type="entry name" value="Cytochrome P450"/>
    <property type="match status" value="1"/>
</dbReference>
<dbReference type="CDD" id="cd11062">
    <property type="entry name" value="CYP58-like"/>
    <property type="match status" value="1"/>
</dbReference>
<keyword evidence="6" id="KW-0539">Nucleus</keyword>
<dbReference type="GO" id="GO:0008270">
    <property type="term" value="F:zinc ion binding"/>
    <property type="evidence" value="ECO:0007669"/>
    <property type="project" value="UniProtKB-KW"/>
</dbReference>
<evidence type="ECO:0000313" key="13">
    <source>
        <dbReference type="Proteomes" id="UP001194746"/>
    </source>
</evidence>
<feature type="domain" description="Zn(2)-C6 fungal-type" evidence="10">
    <location>
        <begin position="571"/>
        <end position="600"/>
    </location>
</feature>
<dbReference type="InterPro" id="IPR036864">
    <property type="entry name" value="Zn2-C6_fun-type_DNA-bd_sf"/>
</dbReference>
<dbReference type="PRINTS" id="PR00463">
    <property type="entry name" value="EP450I"/>
</dbReference>
<dbReference type="SMART" id="SM00355">
    <property type="entry name" value="ZnF_C2H2"/>
    <property type="match status" value="2"/>
</dbReference>
<evidence type="ECO:0000256" key="7">
    <source>
        <dbReference type="PROSITE-ProRule" id="PRU00042"/>
    </source>
</evidence>
<dbReference type="SUPFAM" id="SSF48264">
    <property type="entry name" value="Cytochrome P450"/>
    <property type="match status" value="1"/>
</dbReference>
<accession>A0AAD4GQ73</accession>
<keyword evidence="1" id="KW-0479">Metal-binding</keyword>
<dbReference type="CDD" id="cd12148">
    <property type="entry name" value="fungal_TF_MHR"/>
    <property type="match status" value="1"/>
</dbReference>
<dbReference type="GO" id="GO:0004497">
    <property type="term" value="F:monooxygenase activity"/>
    <property type="evidence" value="ECO:0007669"/>
    <property type="project" value="InterPro"/>
</dbReference>
<feature type="domain" description="C2H2-type" evidence="11">
    <location>
        <begin position="504"/>
        <end position="531"/>
    </location>
</feature>
<dbReference type="Proteomes" id="UP001194746">
    <property type="component" value="Unassembled WGS sequence"/>
</dbReference>
<comment type="caution">
    <text evidence="12">The sequence shown here is derived from an EMBL/GenBank/DDBJ whole genome shotgun (WGS) entry which is preliminary data.</text>
</comment>
<dbReference type="GO" id="GO:0005506">
    <property type="term" value="F:iron ion binding"/>
    <property type="evidence" value="ECO:0007669"/>
    <property type="project" value="InterPro"/>
</dbReference>
<dbReference type="InterPro" id="IPR007219">
    <property type="entry name" value="XnlR_reg_dom"/>
</dbReference>
<keyword evidence="3" id="KW-0805">Transcription regulation</keyword>
<evidence type="ECO:0000256" key="1">
    <source>
        <dbReference type="ARBA" id="ARBA00022723"/>
    </source>
</evidence>